<comment type="caution">
    <text evidence="1">The sequence shown here is derived from an EMBL/GenBank/DDBJ whole genome shotgun (WGS) entry which is preliminary data.</text>
</comment>
<reference evidence="1" key="1">
    <citation type="submission" date="2017-10" db="EMBL/GenBank/DDBJ databases">
        <title>Genome sequence of cellulolytic Lachnospiraceae bacterium XHS1971 isolated from hotspring sediment.</title>
        <authorList>
            <person name="Vasudevan G."/>
            <person name="Joshi A.J."/>
            <person name="Hivarkar S."/>
            <person name="Lanjekar V.B."/>
            <person name="Dhakephalkar P.K."/>
            <person name="Dagar S."/>
        </authorList>
    </citation>
    <scope>NUCLEOTIDE SEQUENCE</scope>
    <source>
        <strain evidence="1">XHS1971</strain>
    </source>
</reference>
<keyword evidence="2" id="KW-1185">Reference proteome</keyword>
<evidence type="ECO:0000313" key="1">
    <source>
        <dbReference type="EMBL" id="PHV71754.1"/>
    </source>
</evidence>
<gene>
    <name evidence="1" type="ORF">CS063_04135</name>
</gene>
<proteinExistence type="predicted"/>
<dbReference type="EMBL" id="PEDL01000002">
    <property type="protein sequence ID" value="PHV71754.1"/>
    <property type="molecule type" value="Genomic_DNA"/>
</dbReference>
<dbReference type="Proteomes" id="UP000224460">
    <property type="component" value="Unassembled WGS sequence"/>
</dbReference>
<organism evidence="1 2">
    <name type="scientific">Sporanaerobium hydrogeniformans</name>
    <dbReference type="NCBI Taxonomy" id="3072179"/>
    <lineage>
        <taxon>Bacteria</taxon>
        <taxon>Bacillati</taxon>
        <taxon>Bacillota</taxon>
        <taxon>Clostridia</taxon>
        <taxon>Lachnospirales</taxon>
        <taxon>Lachnospiraceae</taxon>
        <taxon>Sporanaerobium</taxon>
    </lineage>
</organism>
<sequence length="115" mass="13596">MEIKDFFEILLLLIVFGGVLFLTYFVTRKMAMINKKMHFNKNMQIIEVLQLGQAHYLYIVKIGKEYHLMSCGKEGIRYCAKLDGVELEINIPQEKSFQEHLIAFAKDWQVKKHEK</sequence>
<name>A0AC61DEZ4_9FIRM</name>
<accession>A0AC61DEZ4</accession>
<evidence type="ECO:0000313" key="2">
    <source>
        <dbReference type="Proteomes" id="UP000224460"/>
    </source>
</evidence>
<protein>
    <submittedName>
        <fullName evidence="1">Uncharacterized protein</fullName>
    </submittedName>
</protein>